<evidence type="ECO:0000256" key="1">
    <source>
        <dbReference type="ARBA" id="ARBA00022450"/>
    </source>
</evidence>
<accession>A0AA43TZC7</accession>
<dbReference type="Gene3D" id="3.30.559.30">
    <property type="entry name" value="Nonribosomal peptide synthetase, condensation domain"/>
    <property type="match status" value="2"/>
</dbReference>
<dbReference type="SUPFAM" id="SSF56801">
    <property type="entry name" value="Acetyl-CoA synthetase-like"/>
    <property type="match status" value="2"/>
</dbReference>
<keyword evidence="1" id="KW-0596">Phosphopantetheine</keyword>
<dbReference type="InterPro" id="IPR036736">
    <property type="entry name" value="ACP-like_sf"/>
</dbReference>
<keyword evidence="2" id="KW-0597">Phosphoprotein</keyword>
<organism evidence="4 5">
    <name type="scientific">Ramalina farinacea</name>
    <dbReference type="NCBI Taxonomy" id="258253"/>
    <lineage>
        <taxon>Eukaryota</taxon>
        <taxon>Fungi</taxon>
        <taxon>Dikarya</taxon>
        <taxon>Ascomycota</taxon>
        <taxon>Pezizomycotina</taxon>
        <taxon>Lecanoromycetes</taxon>
        <taxon>OSLEUM clade</taxon>
        <taxon>Lecanoromycetidae</taxon>
        <taxon>Lecanorales</taxon>
        <taxon>Lecanorineae</taxon>
        <taxon>Ramalinaceae</taxon>
        <taxon>Ramalina</taxon>
    </lineage>
</organism>
<dbReference type="GO" id="GO:0044550">
    <property type="term" value="P:secondary metabolite biosynthetic process"/>
    <property type="evidence" value="ECO:0007669"/>
    <property type="project" value="TreeGrafter"/>
</dbReference>
<dbReference type="PANTHER" id="PTHR45527">
    <property type="entry name" value="NONRIBOSOMAL PEPTIDE SYNTHETASE"/>
    <property type="match status" value="1"/>
</dbReference>
<dbReference type="GO" id="GO:0031177">
    <property type="term" value="F:phosphopantetheine binding"/>
    <property type="evidence" value="ECO:0007669"/>
    <property type="project" value="TreeGrafter"/>
</dbReference>
<feature type="domain" description="AMP-dependent synthetase/ligase" evidence="3">
    <location>
        <begin position="361"/>
        <end position="485"/>
    </location>
</feature>
<dbReference type="AlphaFoldDB" id="A0AA43TZC7"/>
<gene>
    <name evidence="4" type="ORF">OHK93_005904</name>
</gene>
<dbReference type="InterPro" id="IPR000873">
    <property type="entry name" value="AMP-dep_synth/lig_dom"/>
</dbReference>
<evidence type="ECO:0000313" key="4">
    <source>
        <dbReference type="EMBL" id="MDI1493608.1"/>
    </source>
</evidence>
<dbReference type="GO" id="GO:0043041">
    <property type="term" value="P:amino acid activation for nonribosomal peptide biosynthetic process"/>
    <property type="evidence" value="ECO:0007669"/>
    <property type="project" value="TreeGrafter"/>
</dbReference>
<dbReference type="Gene3D" id="2.30.38.10">
    <property type="entry name" value="Luciferase, Domain 3"/>
    <property type="match status" value="1"/>
</dbReference>
<dbReference type="Gene3D" id="3.30.300.30">
    <property type="match status" value="1"/>
</dbReference>
<dbReference type="Proteomes" id="UP001161017">
    <property type="component" value="Unassembled WGS sequence"/>
</dbReference>
<dbReference type="GO" id="GO:0005737">
    <property type="term" value="C:cytoplasm"/>
    <property type="evidence" value="ECO:0007669"/>
    <property type="project" value="TreeGrafter"/>
</dbReference>
<proteinExistence type="predicted"/>
<evidence type="ECO:0000256" key="2">
    <source>
        <dbReference type="ARBA" id="ARBA00022553"/>
    </source>
</evidence>
<dbReference type="PANTHER" id="PTHR45527:SF1">
    <property type="entry name" value="FATTY ACID SYNTHASE"/>
    <property type="match status" value="1"/>
</dbReference>
<dbReference type="InterPro" id="IPR045851">
    <property type="entry name" value="AMP-bd_C_sf"/>
</dbReference>
<dbReference type="InterPro" id="IPR042099">
    <property type="entry name" value="ANL_N_sf"/>
</dbReference>
<dbReference type="SUPFAM" id="SSF47336">
    <property type="entry name" value="ACP-like"/>
    <property type="match status" value="1"/>
</dbReference>
<sequence length="969" mass="103880">MASDRNIEFWQKALEGAPALTLAPIDRSRPSAVNPQRYGNVAQHIPSALVDDIRRHSSSQSPKSTLVGVWQVLLSRYSRSEDVVTGIATDKTAGPDVARLIGLDCNPIALRTSFAGRINGPWNMACMQQLWLCWHNMAVCSADPALTFTGLLSKVDEALSAALDNSAVPFTQARPAHKSASHPTCMTQWDLRFYPAILVVPASSLPEASRGAPQVVDAVKAPRKQNSGPHFPGAVLAARGVNEAVEAMQAITSIGQLDFVLELAEHGAGLQGTLHFNTDLFDKATAHRMLGHYVELLHSAAAAPGVQVNRLNLITPPEVTQVLQGFNAWDLPYTNLLNPETQTIHGMFEHWAKHTCVAESELDSCTALRHVLVGGEALPPVLASRFGQRLPNAHLHNAYGPTETTVDATGKPADFVAVGLSRRIFCYDVTAEFKGGASVPIGRPINNMRCYVLDPQLQLLPVGRGQVGMAGELMVSGIQLAREYLHNPEKTAASFIPNPHNHDDHPNHTRVYRTGMVPAQRYTSSGILSSQVKLRGFRIELGEVEAVLMEAPGVKLAAALVLKDTSGTDRLVGFVSPDASTGTPSLQSSSSACPLTLEGRVVGRRKRVWQEVLGQEKISVAADFFQIGGNSLRILEMRHLRHLCLLVQVGMVMAKVRAAIDGDAPTALFFKAPTISGLARQIEALSAAAAQAKPIPSAPYTAEQLAQGIPCWPLQKHLLAQVDLEVFLQTAGKELHGELIYNADLFEESTAQRIAGHFQVLLETALESPDDVAADLSMLSADERGQLLSGFNGTDAPAPADKTLSQLFEAQAAAQPQAACLTEGSKKLTYAESYLMSSVESPARPAPDVLDTMCGLFTEGLYDPVDEKANQLAYHLIASGVSPGATVVLLMNRTAEFVVSVLAVLKAGCAYCALSAELPEEALQHILQDAAPALVITHGGLHAVLPKGAHAPRVFNFDSAPDADALSKR</sequence>
<protein>
    <submittedName>
        <fullName evidence="4">Secondary metabolism biosynthetic enzyme</fullName>
    </submittedName>
</protein>
<reference evidence="4" key="1">
    <citation type="journal article" date="2023" name="Genome Biol. Evol.">
        <title>First Whole Genome Sequence and Flow Cytometry Genome Size Data for the Lichen-Forming Fungus Ramalina farinacea (Ascomycota).</title>
        <authorList>
            <person name="Llewellyn T."/>
            <person name="Mian S."/>
            <person name="Hill R."/>
            <person name="Leitch I.J."/>
            <person name="Gaya E."/>
        </authorList>
    </citation>
    <scope>NUCLEOTIDE SEQUENCE</scope>
    <source>
        <strain evidence="4">LIQ254RAFAR</strain>
    </source>
</reference>
<dbReference type="Gene3D" id="1.10.1200.10">
    <property type="entry name" value="ACP-like"/>
    <property type="match status" value="1"/>
</dbReference>
<dbReference type="Gene3D" id="3.40.50.980">
    <property type="match status" value="1"/>
</dbReference>
<keyword evidence="5" id="KW-1185">Reference proteome</keyword>
<dbReference type="SUPFAM" id="SSF52777">
    <property type="entry name" value="CoA-dependent acyltransferases"/>
    <property type="match status" value="2"/>
</dbReference>
<dbReference type="EMBL" id="JAPUFD010000031">
    <property type="protein sequence ID" value="MDI1493608.1"/>
    <property type="molecule type" value="Genomic_DNA"/>
</dbReference>
<feature type="domain" description="AMP-dependent synthetase/ligase" evidence="3">
    <location>
        <begin position="862"/>
        <end position="942"/>
    </location>
</feature>
<evidence type="ECO:0000313" key="5">
    <source>
        <dbReference type="Proteomes" id="UP001161017"/>
    </source>
</evidence>
<comment type="caution">
    <text evidence="4">The sequence shown here is derived from an EMBL/GenBank/DDBJ whole genome shotgun (WGS) entry which is preliminary data.</text>
</comment>
<dbReference type="Gene3D" id="3.40.50.12780">
    <property type="entry name" value="N-terminal domain of ligase-like"/>
    <property type="match status" value="1"/>
</dbReference>
<name>A0AA43TZC7_9LECA</name>
<dbReference type="Pfam" id="PF00501">
    <property type="entry name" value="AMP-binding"/>
    <property type="match status" value="2"/>
</dbReference>
<evidence type="ECO:0000259" key="3">
    <source>
        <dbReference type="Pfam" id="PF00501"/>
    </source>
</evidence>